<name>A0A9D4L804_DREPO</name>
<dbReference type="GO" id="GO:0005654">
    <property type="term" value="C:nucleoplasm"/>
    <property type="evidence" value="ECO:0007669"/>
    <property type="project" value="TreeGrafter"/>
</dbReference>
<dbReference type="CDD" id="cd14522">
    <property type="entry name" value="DSP_STYX"/>
    <property type="match status" value="1"/>
</dbReference>
<dbReference type="GO" id="GO:1990444">
    <property type="term" value="F:F-box domain binding"/>
    <property type="evidence" value="ECO:0007669"/>
    <property type="project" value="TreeGrafter"/>
</dbReference>
<feature type="compositionally biased region" description="Acidic residues" evidence="2">
    <location>
        <begin position="187"/>
        <end position="199"/>
    </location>
</feature>
<comment type="similarity">
    <text evidence="1">Belongs to the protein-tyrosine phosphatase family. Non-receptor class subfamily.</text>
</comment>
<dbReference type="EMBL" id="JAIWYP010000003">
    <property type="protein sequence ID" value="KAH3853135.1"/>
    <property type="molecule type" value="Genomic_DNA"/>
</dbReference>
<dbReference type="InterPro" id="IPR029021">
    <property type="entry name" value="Prot-tyrosine_phosphatase-like"/>
</dbReference>
<organism evidence="5 6">
    <name type="scientific">Dreissena polymorpha</name>
    <name type="common">Zebra mussel</name>
    <name type="synonym">Mytilus polymorpha</name>
    <dbReference type="NCBI Taxonomy" id="45954"/>
    <lineage>
        <taxon>Eukaryota</taxon>
        <taxon>Metazoa</taxon>
        <taxon>Spiralia</taxon>
        <taxon>Lophotrochozoa</taxon>
        <taxon>Mollusca</taxon>
        <taxon>Bivalvia</taxon>
        <taxon>Autobranchia</taxon>
        <taxon>Heteroconchia</taxon>
        <taxon>Euheterodonta</taxon>
        <taxon>Imparidentia</taxon>
        <taxon>Neoheterodontei</taxon>
        <taxon>Myida</taxon>
        <taxon>Dreissenoidea</taxon>
        <taxon>Dreissenidae</taxon>
        <taxon>Dreissena</taxon>
    </lineage>
</organism>
<dbReference type="PROSITE" id="PS50056">
    <property type="entry name" value="TYR_PHOSPHATASE_2"/>
    <property type="match status" value="1"/>
</dbReference>
<gene>
    <name evidence="5" type="ORF">DPMN_095657</name>
</gene>
<dbReference type="AlphaFoldDB" id="A0A9D4L804"/>
<dbReference type="InterPro" id="IPR020422">
    <property type="entry name" value="TYR_PHOSPHATASE_DUAL_dom"/>
</dbReference>
<dbReference type="PANTHER" id="PTHR46588">
    <property type="entry name" value="SERINE/THREONINE/TYROSINE-INTERACTING PROTEIN"/>
    <property type="match status" value="1"/>
</dbReference>
<proteinExistence type="inferred from homology"/>
<dbReference type="InterPro" id="IPR000387">
    <property type="entry name" value="Tyr_Pase_dom"/>
</dbReference>
<evidence type="ECO:0000256" key="2">
    <source>
        <dbReference type="SAM" id="MobiDB-lite"/>
    </source>
</evidence>
<dbReference type="PROSITE" id="PS50054">
    <property type="entry name" value="TYR_PHOSPHATASE_DUAL"/>
    <property type="match status" value="1"/>
</dbReference>
<evidence type="ECO:0008006" key="7">
    <source>
        <dbReference type="Google" id="ProtNLM"/>
    </source>
</evidence>
<dbReference type="InterPro" id="IPR000340">
    <property type="entry name" value="Dual-sp_phosphatase_cat-dom"/>
</dbReference>
<evidence type="ECO:0000259" key="4">
    <source>
        <dbReference type="PROSITE" id="PS50056"/>
    </source>
</evidence>
<dbReference type="SUPFAM" id="SSF52799">
    <property type="entry name" value="(Phosphotyrosine protein) phosphatases II"/>
    <property type="match status" value="1"/>
</dbReference>
<reference evidence="5" key="2">
    <citation type="submission" date="2020-11" db="EMBL/GenBank/DDBJ databases">
        <authorList>
            <person name="McCartney M.A."/>
            <person name="Auch B."/>
            <person name="Kono T."/>
            <person name="Mallez S."/>
            <person name="Becker A."/>
            <person name="Gohl D.M."/>
            <person name="Silverstein K.A.T."/>
            <person name="Koren S."/>
            <person name="Bechman K.B."/>
            <person name="Herman A."/>
            <person name="Abrahante J.E."/>
            <person name="Garbe J."/>
        </authorList>
    </citation>
    <scope>NUCLEOTIDE SEQUENCE</scope>
    <source>
        <strain evidence="5">Duluth1</strain>
        <tissue evidence="5">Whole animal</tissue>
    </source>
</reference>
<dbReference type="FunFam" id="3.90.190.10:FF:000036">
    <property type="entry name" value="Serine/threonine/tyrosine-interacting protein a"/>
    <property type="match status" value="1"/>
</dbReference>
<dbReference type="GO" id="GO:0005737">
    <property type="term" value="C:cytoplasm"/>
    <property type="evidence" value="ECO:0007669"/>
    <property type="project" value="TreeGrafter"/>
</dbReference>
<dbReference type="PANTHER" id="PTHR46588:SF1">
    <property type="entry name" value="SERINE_THREONINE_TYROSINE-INTERACTING PROTEIN"/>
    <property type="match status" value="1"/>
</dbReference>
<reference evidence="5" key="1">
    <citation type="journal article" date="2019" name="bioRxiv">
        <title>The Genome of the Zebra Mussel, Dreissena polymorpha: A Resource for Invasive Species Research.</title>
        <authorList>
            <person name="McCartney M.A."/>
            <person name="Auch B."/>
            <person name="Kono T."/>
            <person name="Mallez S."/>
            <person name="Zhang Y."/>
            <person name="Obille A."/>
            <person name="Becker A."/>
            <person name="Abrahante J.E."/>
            <person name="Garbe J."/>
            <person name="Badalamenti J.P."/>
            <person name="Herman A."/>
            <person name="Mangelson H."/>
            <person name="Liachko I."/>
            <person name="Sullivan S."/>
            <person name="Sone E.D."/>
            <person name="Koren S."/>
            <person name="Silverstein K.A.T."/>
            <person name="Beckman K.B."/>
            <person name="Gohl D.M."/>
        </authorList>
    </citation>
    <scope>NUCLEOTIDE SEQUENCE</scope>
    <source>
        <strain evidence="5">Duluth1</strain>
        <tissue evidence="5">Whole animal</tissue>
    </source>
</reference>
<evidence type="ECO:0000259" key="3">
    <source>
        <dbReference type="PROSITE" id="PS50054"/>
    </source>
</evidence>
<keyword evidence="6" id="KW-1185">Reference proteome</keyword>
<dbReference type="SMART" id="SM00195">
    <property type="entry name" value="DSPc"/>
    <property type="match status" value="1"/>
</dbReference>
<evidence type="ECO:0000313" key="6">
    <source>
        <dbReference type="Proteomes" id="UP000828390"/>
    </source>
</evidence>
<dbReference type="Gene3D" id="3.90.190.10">
    <property type="entry name" value="Protein tyrosine phosphatase superfamily"/>
    <property type="match status" value="1"/>
</dbReference>
<sequence>MLKPDESVDWCYSMRRDMQEIISGLFLGPYASAMKAKLSCLLDRGITHIVCIRQSIESHFIRPNFPDTFRYLVLDIADTFTENIIRYFSQFRDFIDECFQRGGRVLVHGNGGISRSASLVIAYVMEKFGLSYRNASAYVQQRRFCINPNEHFCQQLKEFEALSDARRIISCDQGPHKGSLKRKYENDTEEDLHMDEEMS</sequence>
<feature type="domain" description="Tyrosine-protein phosphatase" evidence="3">
    <location>
        <begin position="17"/>
        <end position="165"/>
    </location>
</feature>
<dbReference type="Pfam" id="PF00782">
    <property type="entry name" value="DSPc"/>
    <property type="match status" value="1"/>
</dbReference>
<protein>
    <recommendedName>
        <fullName evidence="7">Serine/threonine/tyrosine-interacting protein</fullName>
    </recommendedName>
</protein>
<dbReference type="Proteomes" id="UP000828390">
    <property type="component" value="Unassembled WGS sequence"/>
</dbReference>
<comment type="caution">
    <text evidence="5">The sequence shown here is derived from an EMBL/GenBank/DDBJ whole genome shotgun (WGS) entry which is preliminary data.</text>
</comment>
<dbReference type="GO" id="GO:0062026">
    <property type="term" value="P:negative regulation of SCF-dependent proteasomal ubiquitin-dependent catabolic process"/>
    <property type="evidence" value="ECO:0007669"/>
    <property type="project" value="TreeGrafter"/>
</dbReference>
<dbReference type="GO" id="GO:0070372">
    <property type="term" value="P:regulation of ERK1 and ERK2 cascade"/>
    <property type="evidence" value="ECO:0007669"/>
    <property type="project" value="TreeGrafter"/>
</dbReference>
<evidence type="ECO:0000313" key="5">
    <source>
        <dbReference type="EMBL" id="KAH3853135.1"/>
    </source>
</evidence>
<feature type="domain" description="Tyrosine specific protein phosphatases" evidence="4">
    <location>
        <begin position="85"/>
        <end position="143"/>
    </location>
</feature>
<feature type="region of interest" description="Disordered" evidence="2">
    <location>
        <begin position="176"/>
        <end position="199"/>
    </location>
</feature>
<evidence type="ECO:0000256" key="1">
    <source>
        <dbReference type="ARBA" id="ARBA00009649"/>
    </source>
</evidence>
<accession>A0A9D4L804</accession>
<dbReference type="InterPro" id="IPR052449">
    <property type="entry name" value="STYX-Interacting_Phosphatase"/>
</dbReference>